<proteinExistence type="predicted"/>
<evidence type="ECO:0000313" key="1">
    <source>
        <dbReference type="EMBL" id="SBS80051.1"/>
    </source>
</evidence>
<accession>A0A1A8VN10</accession>
<dbReference type="EMBL" id="FLQV01000051">
    <property type="protein sequence ID" value="SBS80702.1"/>
    <property type="molecule type" value="Genomic_DNA"/>
</dbReference>
<dbReference type="Proteomes" id="UP000078546">
    <property type="component" value="Unassembled WGS sequence"/>
</dbReference>
<reference evidence="2" key="2">
    <citation type="submission" date="2016-05" db="EMBL/GenBank/DDBJ databases">
        <authorList>
            <person name="Lavstsen T."/>
            <person name="Jespersen J.S."/>
        </authorList>
    </citation>
    <scope>NUCLEOTIDE SEQUENCE [LARGE SCALE GENOMIC DNA]</scope>
</reference>
<evidence type="ECO:0000313" key="4">
    <source>
        <dbReference type="Proteomes" id="UP000078560"/>
    </source>
</evidence>
<dbReference type="EMBL" id="FLQU01000033">
    <property type="protein sequence ID" value="SBS80051.1"/>
    <property type="molecule type" value="Genomic_DNA"/>
</dbReference>
<sequence length="134" mass="15249">MKIVKHSYVTAAMSSGRANGYMCISLFEKKGTLFIIIHKKVTDTIPYGFQFDIKKNVLHFACPIFYKCDTVRNEVPFYKIRNSDTCQVAMLLTPSPWSVGKEKDASLNLCRLRSTFAEELGVHSFKNVINEKMG</sequence>
<organism evidence="2 3">
    <name type="scientific">Plasmodium ovale curtisi</name>
    <dbReference type="NCBI Taxonomy" id="864141"/>
    <lineage>
        <taxon>Eukaryota</taxon>
        <taxon>Sar</taxon>
        <taxon>Alveolata</taxon>
        <taxon>Apicomplexa</taxon>
        <taxon>Aconoidasida</taxon>
        <taxon>Haemosporida</taxon>
        <taxon>Plasmodiidae</taxon>
        <taxon>Plasmodium</taxon>
        <taxon>Plasmodium (Plasmodium)</taxon>
    </lineage>
</organism>
<evidence type="ECO:0000313" key="2">
    <source>
        <dbReference type="EMBL" id="SBS80702.1"/>
    </source>
</evidence>
<gene>
    <name evidence="2" type="ORF">POVCU1_002390</name>
    <name evidence="1" type="ORF">POVCU2_0002450</name>
</gene>
<protein>
    <submittedName>
        <fullName evidence="2">Uncharacterized protein</fullName>
    </submittedName>
</protein>
<dbReference type="AlphaFoldDB" id="A0A1A8VN10"/>
<dbReference type="Proteomes" id="UP000078560">
    <property type="component" value="Unassembled WGS sequence"/>
</dbReference>
<reference evidence="3 4" key="1">
    <citation type="submission" date="2016-05" db="EMBL/GenBank/DDBJ databases">
        <authorList>
            <person name="Naeem Raeece"/>
        </authorList>
    </citation>
    <scope>NUCLEOTIDE SEQUENCE [LARGE SCALE GENOMIC DNA]</scope>
</reference>
<evidence type="ECO:0000313" key="3">
    <source>
        <dbReference type="Proteomes" id="UP000078546"/>
    </source>
</evidence>
<name>A0A1A8VN10_PLAOA</name>